<gene>
    <name evidence="1" type="ORF">Bca52824_011696</name>
</gene>
<reference evidence="1 2" key="1">
    <citation type="submission" date="2020-02" db="EMBL/GenBank/DDBJ databases">
        <authorList>
            <person name="Ma Q."/>
            <person name="Huang Y."/>
            <person name="Song X."/>
            <person name="Pei D."/>
        </authorList>
    </citation>
    <scope>NUCLEOTIDE SEQUENCE [LARGE SCALE GENOMIC DNA]</scope>
    <source>
        <strain evidence="1">Sxm20200214</strain>
        <tissue evidence="1">Leaf</tissue>
    </source>
</reference>
<evidence type="ECO:0000313" key="2">
    <source>
        <dbReference type="Proteomes" id="UP000886595"/>
    </source>
</evidence>
<dbReference type="AlphaFoldDB" id="A0A8X7VUM2"/>
<sequence>MQSGHKHGSSNRIMSHKVRSVVKPIRMGLGLTRLHGSRHGPDQVRKFYWAYGRDFKCGQSNLDLVWMDGLVSGETELRLIAVKPRSHEDSVSERLCGVWLDDVWDESDHMFLSNTK</sequence>
<proteinExistence type="predicted"/>
<evidence type="ECO:0000313" key="1">
    <source>
        <dbReference type="EMBL" id="KAG2318483.1"/>
    </source>
</evidence>
<dbReference type="EMBL" id="JAAMPC010000003">
    <property type="protein sequence ID" value="KAG2318483.1"/>
    <property type="molecule type" value="Genomic_DNA"/>
</dbReference>
<accession>A0A8X7VUM2</accession>
<organism evidence="1 2">
    <name type="scientific">Brassica carinata</name>
    <name type="common">Ethiopian mustard</name>
    <name type="synonym">Abyssinian cabbage</name>
    <dbReference type="NCBI Taxonomy" id="52824"/>
    <lineage>
        <taxon>Eukaryota</taxon>
        <taxon>Viridiplantae</taxon>
        <taxon>Streptophyta</taxon>
        <taxon>Embryophyta</taxon>
        <taxon>Tracheophyta</taxon>
        <taxon>Spermatophyta</taxon>
        <taxon>Magnoliopsida</taxon>
        <taxon>eudicotyledons</taxon>
        <taxon>Gunneridae</taxon>
        <taxon>Pentapetalae</taxon>
        <taxon>rosids</taxon>
        <taxon>malvids</taxon>
        <taxon>Brassicales</taxon>
        <taxon>Brassicaceae</taxon>
        <taxon>Brassiceae</taxon>
        <taxon>Brassica</taxon>
    </lineage>
</organism>
<name>A0A8X7VUM2_BRACI</name>
<protein>
    <submittedName>
        <fullName evidence="1">Uncharacterized protein</fullName>
    </submittedName>
</protein>
<dbReference type="Proteomes" id="UP000886595">
    <property type="component" value="Unassembled WGS sequence"/>
</dbReference>
<comment type="caution">
    <text evidence="1">The sequence shown here is derived from an EMBL/GenBank/DDBJ whole genome shotgun (WGS) entry which is preliminary data.</text>
</comment>
<keyword evidence="2" id="KW-1185">Reference proteome</keyword>